<protein>
    <recommendedName>
        <fullName evidence="2">DeoR-like transcriptional repressor C-terminal sensor domain-containing protein</fullName>
    </recommendedName>
</protein>
<dbReference type="PANTHER" id="PTHR30363">
    <property type="entry name" value="HTH-TYPE TRANSCRIPTIONAL REGULATOR SRLR-RELATED"/>
    <property type="match status" value="1"/>
</dbReference>
<reference evidence="3 4" key="1">
    <citation type="submission" date="2023-12" db="EMBL/GenBank/DDBJ databases">
        <title>Blastococcus brunescens sp. nov., an actonobacterium isolated from sandstone collected in sahara desert.</title>
        <authorList>
            <person name="Gtari M."/>
            <person name="Ghodhbane F."/>
        </authorList>
    </citation>
    <scope>NUCLEOTIDE SEQUENCE [LARGE SCALE GENOMIC DNA]</scope>
    <source>
        <strain evidence="3 4">BMG 8361</strain>
    </source>
</reference>
<dbReference type="PANTHER" id="PTHR30363:SF44">
    <property type="entry name" value="AGA OPERON TRANSCRIPTIONAL REPRESSOR-RELATED"/>
    <property type="match status" value="1"/>
</dbReference>
<accession>A0ABZ1B3B4</accession>
<organism evidence="3 4">
    <name type="scientific">Blastococcus brunescens</name>
    <dbReference type="NCBI Taxonomy" id="1564165"/>
    <lineage>
        <taxon>Bacteria</taxon>
        <taxon>Bacillati</taxon>
        <taxon>Actinomycetota</taxon>
        <taxon>Actinomycetes</taxon>
        <taxon>Geodermatophilales</taxon>
        <taxon>Geodermatophilaceae</taxon>
        <taxon>Blastococcus</taxon>
    </lineage>
</organism>
<dbReference type="Pfam" id="PF00455">
    <property type="entry name" value="DeoRC"/>
    <property type="match status" value="1"/>
</dbReference>
<dbReference type="EMBL" id="CP141261">
    <property type="protein sequence ID" value="WRL65289.1"/>
    <property type="molecule type" value="Genomic_DNA"/>
</dbReference>
<feature type="region of interest" description="Disordered" evidence="1">
    <location>
        <begin position="176"/>
        <end position="197"/>
    </location>
</feature>
<evidence type="ECO:0000313" key="4">
    <source>
        <dbReference type="Proteomes" id="UP001324287"/>
    </source>
</evidence>
<dbReference type="SMART" id="SM01134">
    <property type="entry name" value="DeoRC"/>
    <property type="match status" value="1"/>
</dbReference>
<evidence type="ECO:0000313" key="3">
    <source>
        <dbReference type="EMBL" id="WRL65289.1"/>
    </source>
</evidence>
<sequence>MPAEGHVFLDAGTTCLALARVLADRGPLTVVTRGLETALLLARAPRIRVIMLGGQVQSLSHGVAGALSEVALARLAFDVAFLGADTVDAGRGLGEPTVEETYVKELVAGRSEKVVLLADSSKFVPANAPAWTPIGTSWTVLTDWGSIPRPWPTSGAGGQRGGGGLRWRRAICRETRSSRSLASAMQRSTSGSSAVRG</sequence>
<dbReference type="SUPFAM" id="SSF100950">
    <property type="entry name" value="NagB/RpiA/CoA transferase-like"/>
    <property type="match status" value="1"/>
</dbReference>
<dbReference type="RefSeq" id="WP_324276613.1">
    <property type="nucleotide sequence ID" value="NZ_CP141261.1"/>
</dbReference>
<feature type="domain" description="DeoR-like transcriptional repressor C-terminal sensor" evidence="2">
    <location>
        <begin position="6"/>
        <end position="128"/>
    </location>
</feature>
<feature type="compositionally biased region" description="Polar residues" evidence="1">
    <location>
        <begin position="178"/>
        <end position="197"/>
    </location>
</feature>
<evidence type="ECO:0000259" key="2">
    <source>
        <dbReference type="Pfam" id="PF00455"/>
    </source>
</evidence>
<name>A0ABZ1B3B4_9ACTN</name>
<dbReference type="Gene3D" id="3.40.50.1360">
    <property type="match status" value="1"/>
</dbReference>
<keyword evidence="4" id="KW-1185">Reference proteome</keyword>
<dbReference type="Proteomes" id="UP001324287">
    <property type="component" value="Chromosome"/>
</dbReference>
<evidence type="ECO:0000256" key="1">
    <source>
        <dbReference type="SAM" id="MobiDB-lite"/>
    </source>
</evidence>
<gene>
    <name evidence="3" type="ORF">U6N30_06430</name>
</gene>
<dbReference type="InterPro" id="IPR050313">
    <property type="entry name" value="Carb_Metab_HTH_regulators"/>
</dbReference>
<dbReference type="InterPro" id="IPR014036">
    <property type="entry name" value="DeoR-like_C"/>
</dbReference>
<proteinExistence type="predicted"/>
<dbReference type="InterPro" id="IPR037171">
    <property type="entry name" value="NagB/RpiA_transferase-like"/>
</dbReference>